<dbReference type="Gene3D" id="3.20.20.300">
    <property type="entry name" value="Glycoside hydrolase, family 3, N-terminal domain"/>
    <property type="match status" value="1"/>
</dbReference>
<dbReference type="Gene3D" id="2.60.40.10">
    <property type="entry name" value="Immunoglobulins"/>
    <property type="match status" value="1"/>
</dbReference>
<dbReference type="FunFam" id="2.60.40.10:FF:000495">
    <property type="entry name" value="Periplasmic beta-glucosidase"/>
    <property type="match status" value="1"/>
</dbReference>
<evidence type="ECO:0000256" key="2">
    <source>
        <dbReference type="ARBA" id="ARBA00022801"/>
    </source>
</evidence>
<keyword evidence="7" id="KW-1185">Reference proteome</keyword>
<dbReference type="InterPro" id="IPR001764">
    <property type="entry name" value="Glyco_hydro_3_N"/>
</dbReference>
<dbReference type="InterPro" id="IPR017853">
    <property type="entry name" value="GH"/>
</dbReference>
<reference evidence="6 7" key="1">
    <citation type="journal article" date="2015" name="Fungal Genet. Biol.">
        <title>Evolution of novel wood decay mechanisms in Agaricales revealed by the genome sequences of Fistulina hepatica and Cylindrobasidium torrendii.</title>
        <authorList>
            <person name="Floudas D."/>
            <person name="Held B.W."/>
            <person name="Riley R."/>
            <person name="Nagy L.G."/>
            <person name="Koehler G."/>
            <person name="Ransdell A.S."/>
            <person name="Younus H."/>
            <person name="Chow J."/>
            <person name="Chiniquy J."/>
            <person name="Lipzen A."/>
            <person name="Tritt A."/>
            <person name="Sun H."/>
            <person name="Haridas S."/>
            <person name="LaButti K."/>
            <person name="Ohm R.A."/>
            <person name="Kues U."/>
            <person name="Blanchette R.A."/>
            <person name="Grigoriev I.V."/>
            <person name="Minto R.E."/>
            <person name="Hibbett D.S."/>
        </authorList>
    </citation>
    <scope>NUCLEOTIDE SEQUENCE [LARGE SCALE GENOMIC DNA]</scope>
    <source>
        <strain evidence="6 7">FP15055 ss-10</strain>
    </source>
</reference>
<dbReference type="Pfam" id="PF14310">
    <property type="entry name" value="Fn3-like"/>
    <property type="match status" value="1"/>
</dbReference>
<feature type="chain" id="PRO_5002316552" evidence="4">
    <location>
        <begin position="18"/>
        <end position="790"/>
    </location>
</feature>
<keyword evidence="2 6" id="KW-0378">Hydrolase</keyword>
<evidence type="ECO:0000256" key="3">
    <source>
        <dbReference type="ARBA" id="ARBA00023295"/>
    </source>
</evidence>
<name>A0A0D7B1M5_9AGAR</name>
<dbReference type="InterPro" id="IPR026891">
    <property type="entry name" value="Fn3-like"/>
</dbReference>
<evidence type="ECO:0000259" key="5">
    <source>
        <dbReference type="SMART" id="SM01217"/>
    </source>
</evidence>
<evidence type="ECO:0000313" key="6">
    <source>
        <dbReference type="EMBL" id="KIY63411.1"/>
    </source>
</evidence>
<dbReference type="EMBL" id="KN880698">
    <property type="protein sequence ID" value="KIY63411.1"/>
    <property type="molecule type" value="Genomic_DNA"/>
</dbReference>
<comment type="similarity">
    <text evidence="1">Belongs to the glycosyl hydrolase 3 family.</text>
</comment>
<evidence type="ECO:0000256" key="1">
    <source>
        <dbReference type="ARBA" id="ARBA00005336"/>
    </source>
</evidence>
<gene>
    <name evidence="6" type="ORF">CYLTODRAFT_438595</name>
</gene>
<dbReference type="InterPro" id="IPR036881">
    <property type="entry name" value="Glyco_hydro_3_C_sf"/>
</dbReference>
<proteinExistence type="inferred from homology"/>
<sequence length="790" mass="85008">MLSPVLALLASAGFACALDLASRATNEDGSLPVYKDPSADIEDRINDLIPRMSLEEKIAQLIQGDISGWVNASDPADNTLQYNASGLVDTMNTKAGSIWAGYPMTAEKFVYTIEVGQRYLMENTTLGIPALIQTEGLHGWINGTTFPSPIGMAATFNTTMLEAVGKTVSDEAEPLGVTHIFSPVLDLSRELRWGRVEENFGEDPFLTGALGYAFVSGLQNGARRNVSDTIQKRVAACCKHYAAFGSPHGGLNIAPVYGGERELRSIYLPPFKTACLDALSLMTSYASYDGIPAIANKHLMKDILREEWGYPYWVTTDAGSVDLLITTHGTCETRECAAKTTVDNISGEMGGGSFTFFTLADQVKQGLVEESVIDATVATLLRVKFTLGLFENPYPYEEYTSQIRTPATLDFLHEVDLESIVLLENNASVLPLDASSIGSIAVIGPHANRVSYGDYVYDNMTQYGISPLDGFTAYLDGAVEINYAEGCKLWSNPDDDSGFAEAVSAAEASNVAVVFVGTWSLDQSHLWIGQNVTTGEHVDMSTLSLVGAQLPLVKAVKATGKPTVVVFVSGKPIAEPWIKRYADAVLQQFYPGEQGGLAIAEIIFGEVNPSGKLPVSFPTDVGTTPAFYNYWKGARQDGNRGMIGDDGRLIFGYSYVLDTPVPLWSFGHGLSYTTFNYTDLALSSESIGASDDFEVTVTVHNTGSVDGQEVVQVYLTDVVSSTVTQNQKLVGFSKVFIPAGGSETVTIPVANADLAVWTVDNEFVVEPGRFVVKIGTSAEVYATTNVTVTA</sequence>
<dbReference type="InterPro" id="IPR013783">
    <property type="entry name" value="Ig-like_fold"/>
</dbReference>
<accession>A0A0D7B1M5</accession>
<dbReference type="InterPro" id="IPR036962">
    <property type="entry name" value="Glyco_hydro_3_N_sf"/>
</dbReference>
<dbReference type="PANTHER" id="PTHR30620">
    <property type="entry name" value="PERIPLASMIC BETA-GLUCOSIDASE-RELATED"/>
    <property type="match status" value="1"/>
</dbReference>
<dbReference type="InterPro" id="IPR002772">
    <property type="entry name" value="Glyco_hydro_3_C"/>
</dbReference>
<dbReference type="Pfam" id="PF00933">
    <property type="entry name" value="Glyco_hydro_3"/>
    <property type="match status" value="1"/>
</dbReference>
<dbReference type="PANTHER" id="PTHR30620:SF117">
    <property type="entry name" value="BETA-1,4-XYLOSIDASE (EUROFUNG)"/>
    <property type="match status" value="1"/>
</dbReference>
<dbReference type="STRING" id="1314674.A0A0D7B1M5"/>
<dbReference type="SMART" id="SM01217">
    <property type="entry name" value="Fn3_like"/>
    <property type="match status" value="1"/>
</dbReference>
<dbReference type="Gene3D" id="3.40.50.1700">
    <property type="entry name" value="Glycoside hydrolase family 3 C-terminal domain"/>
    <property type="match status" value="1"/>
</dbReference>
<dbReference type="InterPro" id="IPR051915">
    <property type="entry name" value="Cellulose_Degrad_GH3"/>
</dbReference>
<feature type="signal peptide" evidence="4">
    <location>
        <begin position="1"/>
        <end position="17"/>
    </location>
</feature>
<evidence type="ECO:0000313" key="7">
    <source>
        <dbReference type="Proteomes" id="UP000054007"/>
    </source>
</evidence>
<dbReference type="GO" id="GO:0009251">
    <property type="term" value="P:glucan catabolic process"/>
    <property type="evidence" value="ECO:0007669"/>
    <property type="project" value="TreeGrafter"/>
</dbReference>
<dbReference type="PRINTS" id="PR00133">
    <property type="entry name" value="GLHYDRLASE3"/>
</dbReference>
<feature type="domain" description="Fibronectin type III-like" evidence="5">
    <location>
        <begin position="709"/>
        <end position="778"/>
    </location>
</feature>
<dbReference type="OrthoDB" id="2123594at2759"/>
<dbReference type="FunFam" id="3.40.50.1700:FF:000009">
    <property type="entry name" value="Periplasmic beta-glucosidase"/>
    <property type="match status" value="1"/>
</dbReference>
<keyword evidence="3" id="KW-0326">Glycosidase</keyword>
<organism evidence="6 7">
    <name type="scientific">Cylindrobasidium torrendii FP15055 ss-10</name>
    <dbReference type="NCBI Taxonomy" id="1314674"/>
    <lineage>
        <taxon>Eukaryota</taxon>
        <taxon>Fungi</taxon>
        <taxon>Dikarya</taxon>
        <taxon>Basidiomycota</taxon>
        <taxon>Agaricomycotina</taxon>
        <taxon>Agaricomycetes</taxon>
        <taxon>Agaricomycetidae</taxon>
        <taxon>Agaricales</taxon>
        <taxon>Marasmiineae</taxon>
        <taxon>Physalacriaceae</taxon>
        <taxon>Cylindrobasidium</taxon>
    </lineage>
</organism>
<dbReference type="Pfam" id="PF01915">
    <property type="entry name" value="Glyco_hydro_3_C"/>
    <property type="match status" value="1"/>
</dbReference>
<dbReference type="Proteomes" id="UP000054007">
    <property type="component" value="Unassembled WGS sequence"/>
</dbReference>
<keyword evidence="4" id="KW-0732">Signal</keyword>
<evidence type="ECO:0000256" key="4">
    <source>
        <dbReference type="SAM" id="SignalP"/>
    </source>
</evidence>
<dbReference type="SUPFAM" id="SSF52279">
    <property type="entry name" value="Beta-D-glucan exohydrolase, C-terminal domain"/>
    <property type="match status" value="1"/>
</dbReference>
<protein>
    <submittedName>
        <fullName evidence="6">Glycoside hydrolase family 3 protein</fullName>
    </submittedName>
</protein>
<dbReference type="GO" id="GO:0008422">
    <property type="term" value="F:beta-glucosidase activity"/>
    <property type="evidence" value="ECO:0007669"/>
    <property type="project" value="TreeGrafter"/>
</dbReference>
<dbReference type="SUPFAM" id="SSF51445">
    <property type="entry name" value="(Trans)glycosidases"/>
    <property type="match status" value="1"/>
</dbReference>
<dbReference type="AlphaFoldDB" id="A0A0D7B1M5"/>